<feature type="domain" description="Tc1-like transposase DDE" evidence="1">
    <location>
        <begin position="3"/>
        <end position="80"/>
    </location>
</feature>
<organism evidence="2 3">
    <name type="scientific">Streptomyces sanyensis</name>
    <dbReference type="NCBI Taxonomy" id="568869"/>
    <lineage>
        <taxon>Bacteria</taxon>
        <taxon>Bacillati</taxon>
        <taxon>Actinomycetota</taxon>
        <taxon>Actinomycetes</taxon>
        <taxon>Kitasatosporales</taxon>
        <taxon>Streptomycetaceae</taxon>
        <taxon>Streptomyces</taxon>
    </lineage>
</organism>
<dbReference type="Pfam" id="PF13358">
    <property type="entry name" value="DDE_3"/>
    <property type="match status" value="1"/>
</dbReference>
<keyword evidence="3" id="KW-1185">Reference proteome</keyword>
<proteinExistence type="predicted"/>
<sequence length="113" mass="13432">MCRFLARLVGHFERKAHLIVDRHSAHRSKAVRVWLADHKDEIELHFLPSYSPELNPDELVSADLRRSLPHTRRARNQSELAAETRRFFHRRQRQAHVVTGYFEAPPVRYILDE</sequence>
<dbReference type="Gene3D" id="3.30.420.10">
    <property type="entry name" value="Ribonuclease H-like superfamily/Ribonuclease H"/>
    <property type="match status" value="1"/>
</dbReference>
<evidence type="ECO:0000259" key="1">
    <source>
        <dbReference type="Pfam" id="PF13358"/>
    </source>
</evidence>
<dbReference type="EMBL" id="BAABJV010000001">
    <property type="protein sequence ID" value="GAA4764193.1"/>
    <property type="molecule type" value="Genomic_DNA"/>
</dbReference>
<comment type="caution">
    <text evidence="2">The sequence shown here is derived from an EMBL/GenBank/DDBJ whole genome shotgun (WGS) entry which is preliminary data.</text>
</comment>
<evidence type="ECO:0000313" key="2">
    <source>
        <dbReference type="EMBL" id="GAA4764193.1"/>
    </source>
</evidence>
<evidence type="ECO:0000313" key="3">
    <source>
        <dbReference type="Proteomes" id="UP001501147"/>
    </source>
</evidence>
<gene>
    <name evidence="2" type="ORF">GCM10023329_07480</name>
</gene>
<reference evidence="3" key="1">
    <citation type="journal article" date="2019" name="Int. J. Syst. Evol. Microbiol.">
        <title>The Global Catalogue of Microorganisms (GCM) 10K type strain sequencing project: providing services to taxonomists for standard genome sequencing and annotation.</title>
        <authorList>
            <consortium name="The Broad Institute Genomics Platform"/>
            <consortium name="The Broad Institute Genome Sequencing Center for Infectious Disease"/>
            <person name="Wu L."/>
            <person name="Ma J."/>
        </authorList>
    </citation>
    <scope>NUCLEOTIDE SEQUENCE [LARGE SCALE GENOMIC DNA]</scope>
    <source>
        <strain evidence="3">JCM 18324</strain>
    </source>
</reference>
<name>A0ABP8ZT35_9ACTN</name>
<protein>
    <recommendedName>
        <fullName evidence="1">Tc1-like transposase DDE domain-containing protein</fullName>
    </recommendedName>
</protein>
<dbReference type="InterPro" id="IPR036397">
    <property type="entry name" value="RNaseH_sf"/>
</dbReference>
<dbReference type="InterPro" id="IPR038717">
    <property type="entry name" value="Tc1-like_DDE_dom"/>
</dbReference>
<dbReference type="Proteomes" id="UP001501147">
    <property type="component" value="Unassembled WGS sequence"/>
</dbReference>
<accession>A0ABP8ZT35</accession>